<gene>
    <name evidence="2" type="ORF">SJI18_07210</name>
</gene>
<organism evidence="2 3">
    <name type="scientific">Clostridium frigoriphilum</name>
    <dbReference type="NCBI Taxonomy" id="443253"/>
    <lineage>
        <taxon>Bacteria</taxon>
        <taxon>Bacillati</taxon>
        <taxon>Bacillota</taxon>
        <taxon>Clostridia</taxon>
        <taxon>Eubacteriales</taxon>
        <taxon>Clostridiaceae</taxon>
        <taxon>Clostridium</taxon>
    </lineage>
</organism>
<keyword evidence="1" id="KW-0472">Membrane</keyword>
<keyword evidence="1" id="KW-1133">Transmembrane helix</keyword>
<dbReference type="EMBL" id="JAZHFS010000005">
    <property type="protein sequence ID" value="MEF2112099.1"/>
    <property type="molecule type" value="Genomic_DNA"/>
</dbReference>
<feature type="transmembrane region" description="Helical" evidence="1">
    <location>
        <begin position="103"/>
        <end position="121"/>
    </location>
</feature>
<keyword evidence="3" id="KW-1185">Reference proteome</keyword>
<dbReference type="Proteomes" id="UP001498469">
    <property type="component" value="Unassembled WGS sequence"/>
</dbReference>
<proteinExistence type="predicted"/>
<name>A0ABU7UMP0_9CLOT</name>
<comment type="caution">
    <text evidence="2">The sequence shown here is derived from an EMBL/GenBank/DDBJ whole genome shotgun (WGS) entry which is preliminary data.</text>
</comment>
<feature type="transmembrane region" description="Helical" evidence="1">
    <location>
        <begin position="47"/>
        <end position="65"/>
    </location>
</feature>
<protein>
    <submittedName>
        <fullName evidence="2">Uncharacterized protein</fullName>
    </submittedName>
</protein>
<evidence type="ECO:0000313" key="2">
    <source>
        <dbReference type="EMBL" id="MEF2112099.1"/>
    </source>
</evidence>
<sequence length="128" mass="14816">MKEKRPVLVTYIVDLNFLNVFLLIISLFPKFTEQFGIVTATPTFSNVTIKALFLLILLTISYGLLRLKKWGYWLMITYNMFFLILSIIYLLKLTGPSSYNQGWISSILGLSLIFSAKRYFIKSSPEEL</sequence>
<feature type="transmembrane region" description="Helical" evidence="1">
    <location>
        <begin position="72"/>
        <end position="91"/>
    </location>
</feature>
<dbReference type="RefSeq" id="WP_216246474.1">
    <property type="nucleotide sequence ID" value="NZ_JAZHFS010000005.1"/>
</dbReference>
<evidence type="ECO:0000313" key="3">
    <source>
        <dbReference type="Proteomes" id="UP001498469"/>
    </source>
</evidence>
<reference evidence="2 3" key="1">
    <citation type="submission" date="2023-11" db="EMBL/GenBank/DDBJ databases">
        <title>Draft genome sequence of a psychrophilic Clostridium strain from permafrost water brine.</title>
        <authorList>
            <person name="Shcherbakova V.A."/>
            <person name="Trubitsyn V.E."/>
            <person name="Zakharyuk A.G."/>
        </authorList>
    </citation>
    <scope>NUCLEOTIDE SEQUENCE [LARGE SCALE GENOMIC DNA]</scope>
    <source>
        <strain evidence="2 3">14F</strain>
    </source>
</reference>
<keyword evidence="1" id="KW-0812">Transmembrane</keyword>
<accession>A0ABU7UMP0</accession>
<feature type="transmembrane region" description="Helical" evidence="1">
    <location>
        <begin position="7"/>
        <end position="27"/>
    </location>
</feature>
<evidence type="ECO:0000256" key="1">
    <source>
        <dbReference type="SAM" id="Phobius"/>
    </source>
</evidence>